<dbReference type="Gramene" id="ONK71670">
    <property type="protein sequence ID" value="ONK71670"/>
    <property type="gene ID" value="A4U43_C04F11140"/>
</dbReference>
<dbReference type="EMBL" id="CM007384">
    <property type="protein sequence ID" value="ONK71670.1"/>
    <property type="molecule type" value="Genomic_DNA"/>
</dbReference>
<evidence type="ECO:0000256" key="1">
    <source>
        <dbReference type="SAM" id="MobiDB-lite"/>
    </source>
</evidence>
<protein>
    <submittedName>
        <fullName evidence="2">Uncharacterized protein</fullName>
    </submittedName>
</protein>
<sequence>MKGRNRKEIVIWRIGFGARTSTRSKKMLTRVAEIILSTYWTKAYEKLPILNETDEQELISFGVDTNAIKADIEKGFAKQKQEREENDEEFQIEIERKDDVEKEDNQDKEMKEVKDDMADMSIEVEEITLTQIM</sequence>
<organism evidence="2 3">
    <name type="scientific">Asparagus officinalis</name>
    <name type="common">Garden asparagus</name>
    <dbReference type="NCBI Taxonomy" id="4686"/>
    <lineage>
        <taxon>Eukaryota</taxon>
        <taxon>Viridiplantae</taxon>
        <taxon>Streptophyta</taxon>
        <taxon>Embryophyta</taxon>
        <taxon>Tracheophyta</taxon>
        <taxon>Spermatophyta</taxon>
        <taxon>Magnoliopsida</taxon>
        <taxon>Liliopsida</taxon>
        <taxon>Asparagales</taxon>
        <taxon>Asparagaceae</taxon>
        <taxon>Asparagoideae</taxon>
        <taxon>Asparagus</taxon>
    </lineage>
</organism>
<feature type="compositionally biased region" description="Basic and acidic residues" evidence="1">
    <location>
        <begin position="93"/>
        <end position="117"/>
    </location>
</feature>
<dbReference type="AlphaFoldDB" id="A0A5P1F5C5"/>
<evidence type="ECO:0000313" key="2">
    <source>
        <dbReference type="EMBL" id="ONK71670.1"/>
    </source>
</evidence>
<feature type="region of interest" description="Disordered" evidence="1">
    <location>
        <begin position="77"/>
        <end position="117"/>
    </location>
</feature>
<name>A0A5P1F5C5_ASPOF</name>
<accession>A0A5P1F5C5</accession>
<dbReference type="Proteomes" id="UP000243459">
    <property type="component" value="Chromosome 4"/>
</dbReference>
<reference evidence="3" key="1">
    <citation type="journal article" date="2017" name="Nat. Commun.">
        <title>The asparagus genome sheds light on the origin and evolution of a young Y chromosome.</title>
        <authorList>
            <person name="Harkess A."/>
            <person name="Zhou J."/>
            <person name="Xu C."/>
            <person name="Bowers J.E."/>
            <person name="Van der Hulst R."/>
            <person name="Ayyampalayam S."/>
            <person name="Mercati F."/>
            <person name="Riccardi P."/>
            <person name="McKain M.R."/>
            <person name="Kakrana A."/>
            <person name="Tang H."/>
            <person name="Ray J."/>
            <person name="Groenendijk J."/>
            <person name="Arikit S."/>
            <person name="Mathioni S.M."/>
            <person name="Nakano M."/>
            <person name="Shan H."/>
            <person name="Telgmann-Rauber A."/>
            <person name="Kanno A."/>
            <person name="Yue Z."/>
            <person name="Chen H."/>
            <person name="Li W."/>
            <person name="Chen Y."/>
            <person name="Xu X."/>
            <person name="Zhang Y."/>
            <person name="Luo S."/>
            <person name="Chen H."/>
            <person name="Gao J."/>
            <person name="Mao Z."/>
            <person name="Pires J.C."/>
            <person name="Luo M."/>
            <person name="Kudrna D."/>
            <person name="Wing R.A."/>
            <person name="Meyers B.C."/>
            <person name="Yi K."/>
            <person name="Kong H."/>
            <person name="Lavrijsen P."/>
            <person name="Sunseri F."/>
            <person name="Falavigna A."/>
            <person name="Ye Y."/>
            <person name="Leebens-Mack J.H."/>
            <person name="Chen G."/>
        </authorList>
    </citation>
    <scope>NUCLEOTIDE SEQUENCE [LARGE SCALE GENOMIC DNA]</scope>
    <source>
        <strain evidence="3">cv. DH0086</strain>
    </source>
</reference>
<proteinExistence type="predicted"/>
<gene>
    <name evidence="2" type="ORF">A4U43_C04F11140</name>
</gene>
<evidence type="ECO:0000313" key="3">
    <source>
        <dbReference type="Proteomes" id="UP000243459"/>
    </source>
</evidence>
<keyword evidence="3" id="KW-1185">Reference proteome</keyword>